<evidence type="ECO:0000259" key="1">
    <source>
        <dbReference type="Pfam" id="PF12680"/>
    </source>
</evidence>
<sequence length="157" mass="17339">MESPEHWIKLFGQAFAAGSFASVARLAALTHPGYRAVQPQAPDALGPEGMLDFFARVYALVPDLRGEVVEANVYDGGVYVDVRLGGTIGGRPVSWVACDRFWFEDGLVKGRVTYFDPLPLFGAVAMRPRSWRRWWQSGLGFPTRKVSGSVDPRFSTT</sequence>
<feature type="domain" description="SnoaL-like" evidence="1">
    <location>
        <begin position="14"/>
        <end position="108"/>
    </location>
</feature>
<evidence type="ECO:0000313" key="2">
    <source>
        <dbReference type="EMBL" id="XAY05201.1"/>
    </source>
</evidence>
<dbReference type="InterPro" id="IPR032710">
    <property type="entry name" value="NTF2-like_dom_sf"/>
</dbReference>
<name>A0AAU7AUB7_9ACTN</name>
<dbReference type="SUPFAM" id="SSF54427">
    <property type="entry name" value="NTF2-like"/>
    <property type="match status" value="1"/>
</dbReference>
<protein>
    <recommendedName>
        <fullName evidence="1">SnoaL-like domain-containing protein</fullName>
    </recommendedName>
</protein>
<organism evidence="2">
    <name type="scientific">Paraconexibacter sp. AEG42_29</name>
    <dbReference type="NCBI Taxonomy" id="2997339"/>
    <lineage>
        <taxon>Bacteria</taxon>
        <taxon>Bacillati</taxon>
        <taxon>Actinomycetota</taxon>
        <taxon>Thermoleophilia</taxon>
        <taxon>Solirubrobacterales</taxon>
        <taxon>Paraconexibacteraceae</taxon>
        <taxon>Paraconexibacter</taxon>
    </lineage>
</organism>
<dbReference type="Gene3D" id="3.10.450.50">
    <property type="match status" value="1"/>
</dbReference>
<gene>
    <name evidence="2" type="ORF">DSM112329_02046</name>
</gene>
<accession>A0AAU7AUB7</accession>
<dbReference type="InterPro" id="IPR037401">
    <property type="entry name" value="SnoaL-like"/>
</dbReference>
<dbReference type="AlphaFoldDB" id="A0AAU7AUB7"/>
<proteinExistence type="predicted"/>
<reference evidence="2" key="1">
    <citation type="submission" date="2022-12" db="EMBL/GenBank/DDBJ databases">
        <title>Paraconexibacter alkalitolerans sp. nov. and Baekduia alba sp. nov., isolated from soil and emended description of the genera Paraconexibacter (Chun et al., 2020) and Baekduia (An et al., 2020).</title>
        <authorList>
            <person name="Vieira S."/>
            <person name="Huber K.J."/>
            <person name="Geppert A."/>
            <person name="Wolf J."/>
            <person name="Neumann-Schaal M."/>
            <person name="Muesken M."/>
            <person name="Overmann J."/>
        </authorList>
    </citation>
    <scope>NUCLEOTIDE SEQUENCE</scope>
    <source>
        <strain evidence="2">AEG42_29</strain>
    </source>
</reference>
<dbReference type="EMBL" id="CP114014">
    <property type="protein sequence ID" value="XAY05201.1"/>
    <property type="molecule type" value="Genomic_DNA"/>
</dbReference>
<dbReference type="Pfam" id="PF12680">
    <property type="entry name" value="SnoaL_2"/>
    <property type="match status" value="1"/>
</dbReference>
<dbReference type="KEGG" id="parq:DSM112329_02046"/>